<feature type="compositionally biased region" description="Low complexity" evidence="1">
    <location>
        <begin position="276"/>
        <end position="287"/>
    </location>
</feature>
<accession>A0A1J9RTT6</accession>
<dbReference type="InterPro" id="IPR009210">
    <property type="entry name" value="ASCC1"/>
</dbReference>
<dbReference type="PANTHER" id="PTHR13360:SF1">
    <property type="entry name" value="ACTIVATING SIGNAL COINTEGRATOR 1 COMPLEX SUBUNIT 1"/>
    <property type="match status" value="1"/>
</dbReference>
<dbReference type="OrthoDB" id="277832at2759"/>
<dbReference type="Proteomes" id="UP000183809">
    <property type="component" value="Unassembled WGS sequence"/>
</dbReference>
<comment type="caution">
    <text evidence="3">The sequence shown here is derived from an EMBL/GenBank/DDBJ whole genome shotgun (WGS) entry which is preliminary data.</text>
</comment>
<reference evidence="3 4" key="1">
    <citation type="submission" date="2016-10" db="EMBL/GenBank/DDBJ databases">
        <title>Proteomics and genomics reveal pathogen-plant mechanisms compatible with a hemibiotrophic lifestyle of Diplodia corticola.</title>
        <authorList>
            <person name="Fernandes I."/>
            <person name="De Jonge R."/>
            <person name="Van De Peer Y."/>
            <person name="Devreese B."/>
            <person name="Alves A."/>
            <person name="Esteves A.C."/>
        </authorList>
    </citation>
    <scope>NUCLEOTIDE SEQUENCE [LARGE SCALE GENOMIC DNA]</scope>
    <source>
        <strain evidence="3 4">CBS 112549</strain>
    </source>
</reference>
<sequence>MPRRGFGKGKGGYKGPLPGPEKSDAEGERSVTAQKPAKRPPLTHFLCLPLVTAESRPQLQASLQRFKEAVLRQEDVGFDADLGAEQDYGAGSPVRVGDQERRLPTTTSIPEKAIRPVGTLHLTLGVMSLPTPEKVDEAISLLQSLDLAALLGASQPANPAAADAGKDVPAPDVAHVNASDHSPLVISLRSLFSMHPPHKTSILYAEPEDPTRRLHSFCNALRQMFTEKGLVIEDTRPLKLHATVVNTTYAKTRGRHGKGFIRSGTGSSEQSKEGTAEASTGTSTGHGPNARAPIRLDATPLLSKYADHIWADSIHVDRVSICKMGAKKILNSQGIVVSEEYEQIASAEIRG</sequence>
<feature type="region of interest" description="Disordered" evidence="1">
    <location>
        <begin position="255"/>
        <end position="292"/>
    </location>
</feature>
<evidence type="ECO:0000313" key="4">
    <source>
        <dbReference type="Proteomes" id="UP000183809"/>
    </source>
</evidence>
<dbReference type="STRING" id="236234.A0A1J9RTT6"/>
<evidence type="ECO:0000259" key="2">
    <source>
        <dbReference type="Pfam" id="PF10469"/>
    </source>
</evidence>
<organism evidence="3 4">
    <name type="scientific">Diplodia corticola</name>
    <dbReference type="NCBI Taxonomy" id="236234"/>
    <lineage>
        <taxon>Eukaryota</taxon>
        <taxon>Fungi</taxon>
        <taxon>Dikarya</taxon>
        <taxon>Ascomycota</taxon>
        <taxon>Pezizomycotina</taxon>
        <taxon>Dothideomycetes</taxon>
        <taxon>Dothideomycetes incertae sedis</taxon>
        <taxon>Botryosphaeriales</taxon>
        <taxon>Botryosphaeriaceae</taxon>
        <taxon>Diplodia</taxon>
    </lineage>
</organism>
<keyword evidence="4" id="KW-1185">Reference proteome</keyword>
<dbReference type="GO" id="GO:0016874">
    <property type="term" value="F:ligase activity"/>
    <property type="evidence" value="ECO:0007669"/>
    <property type="project" value="UniProtKB-KW"/>
</dbReference>
<gene>
    <name evidence="3" type="ORF">BKCO1_440008</name>
</gene>
<evidence type="ECO:0000256" key="1">
    <source>
        <dbReference type="SAM" id="MobiDB-lite"/>
    </source>
</evidence>
<dbReference type="PANTHER" id="PTHR13360">
    <property type="entry name" value="ACTIVATING SIGNAL COINTEGRATOR 1 COMPLEX SUBUNIT 1"/>
    <property type="match status" value="1"/>
</dbReference>
<dbReference type="InterPro" id="IPR019510">
    <property type="entry name" value="AKAP7-like_phosphoesterase"/>
</dbReference>
<dbReference type="EMBL" id="MNUE01000044">
    <property type="protein sequence ID" value="OJD31839.1"/>
    <property type="molecule type" value="Genomic_DNA"/>
</dbReference>
<protein>
    <submittedName>
        <fullName evidence="3">Akap7 2 5 rna ligase-like domain protein</fullName>
    </submittedName>
</protein>
<feature type="domain" description="A-kinase anchor protein 7-like phosphoesterase" evidence="2">
    <location>
        <begin position="43"/>
        <end position="328"/>
    </location>
</feature>
<feature type="region of interest" description="Disordered" evidence="1">
    <location>
        <begin position="1"/>
        <end position="38"/>
    </location>
</feature>
<dbReference type="GO" id="GO:0005634">
    <property type="term" value="C:nucleus"/>
    <property type="evidence" value="ECO:0007669"/>
    <property type="project" value="TreeGrafter"/>
</dbReference>
<dbReference type="Pfam" id="PF10469">
    <property type="entry name" value="AKAP7_NLS"/>
    <property type="match status" value="1"/>
</dbReference>
<dbReference type="AlphaFoldDB" id="A0A1J9RTT6"/>
<dbReference type="Gene3D" id="3.90.1140.10">
    <property type="entry name" value="Cyclic phosphodiesterase"/>
    <property type="match status" value="1"/>
</dbReference>
<proteinExistence type="predicted"/>
<name>A0A1J9RTT6_9PEZI</name>
<evidence type="ECO:0000313" key="3">
    <source>
        <dbReference type="EMBL" id="OJD31839.1"/>
    </source>
</evidence>
<dbReference type="GO" id="GO:0006307">
    <property type="term" value="P:DNA alkylation repair"/>
    <property type="evidence" value="ECO:0007669"/>
    <property type="project" value="InterPro"/>
</dbReference>
<dbReference type="GO" id="GO:0006355">
    <property type="term" value="P:regulation of DNA-templated transcription"/>
    <property type="evidence" value="ECO:0007669"/>
    <property type="project" value="TreeGrafter"/>
</dbReference>
<dbReference type="RefSeq" id="XP_020128099.1">
    <property type="nucleotide sequence ID" value="XM_020276139.1"/>
</dbReference>
<dbReference type="GeneID" id="31016400"/>
<keyword evidence="3" id="KW-0436">Ligase</keyword>